<protein>
    <submittedName>
        <fullName evidence="1">Uncharacterized protein</fullName>
    </submittedName>
</protein>
<accession>A0ACB9NUE6</accession>
<dbReference type="EMBL" id="CM039431">
    <property type="protein sequence ID" value="KAI4338030.1"/>
    <property type="molecule type" value="Genomic_DNA"/>
</dbReference>
<evidence type="ECO:0000313" key="2">
    <source>
        <dbReference type="Proteomes" id="UP000828941"/>
    </source>
</evidence>
<dbReference type="Proteomes" id="UP000828941">
    <property type="component" value="Chromosome 6"/>
</dbReference>
<proteinExistence type="predicted"/>
<comment type="caution">
    <text evidence="1">The sequence shown here is derived from an EMBL/GenBank/DDBJ whole genome shotgun (WGS) entry which is preliminary data.</text>
</comment>
<organism evidence="1 2">
    <name type="scientific">Bauhinia variegata</name>
    <name type="common">Purple orchid tree</name>
    <name type="synonym">Phanera variegata</name>
    <dbReference type="NCBI Taxonomy" id="167791"/>
    <lineage>
        <taxon>Eukaryota</taxon>
        <taxon>Viridiplantae</taxon>
        <taxon>Streptophyta</taxon>
        <taxon>Embryophyta</taxon>
        <taxon>Tracheophyta</taxon>
        <taxon>Spermatophyta</taxon>
        <taxon>Magnoliopsida</taxon>
        <taxon>eudicotyledons</taxon>
        <taxon>Gunneridae</taxon>
        <taxon>Pentapetalae</taxon>
        <taxon>rosids</taxon>
        <taxon>fabids</taxon>
        <taxon>Fabales</taxon>
        <taxon>Fabaceae</taxon>
        <taxon>Cercidoideae</taxon>
        <taxon>Cercideae</taxon>
        <taxon>Bauhiniinae</taxon>
        <taxon>Bauhinia</taxon>
    </lineage>
</organism>
<evidence type="ECO:0000313" key="1">
    <source>
        <dbReference type="EMBL" id="KAI4338030.1"/>
    </source>
</evidence>
<sequence length="81" mass="9305">MALLNFSKFMMYFVVVLAICLSLATSALATTANPEVILGRQLKDTKKYPHAFLPYPYSGRGYRNRPYYPHSGRGGYNRRWP</sequence>
<reference evidence="1 2" key="1">
    <citation type="journal article" date="2022" name="DNA Res.">
        <title>Chromosomal-level genome assembly of the orchid tree Bauhinia variegata (Leguminosae; Cercidoideae) supports the allotetraploid origin hypothesis of Bauhinia.</title>
        <authorList>
            <person name="Zhong Y."/>
            <person name="Chen Y."/>
            <person name="Zheng D."/>
            <person name="Pang J."/>
            <person name="Liu Y."/>
            <person name="Luo S."/>
            <person name="Meng S."/>
            <person name="Qian L."/>
            <person name="Wei D."/>
            <person name="Dai S."/>
            <person name="Zhou R."/>
        </authorList>
    </citation>
    <scope>NUCLEOTIDE SEQUENCE [LARGE SCALE GENOMIC DNA]</scope>
    <source>
        <strain evidence="1">BV-YZ2020</strain>
    </source>
</reference>
<name>A0ACB9NUE6_BAUVA</name>
<keyword evidence="2" id="KW-1185">Reference proteome</keyword>
<gene>
    <name evidence="1" type="ORF">L6164_016384</name>
</gene>